<gene>
    <name evidence="1" type="ORF">EYZ11_013544</name>
</gene>
<organism evidence="1 2">
    <name type="scientific">Aspergillus tanneri</name>
    <dbReference type="NCBI Taxonomy" id="1220188"/>
    <lineage>
        <taxon>Eukaryota</taxon>
        <taxon>Fungi</taxon>
        <taxon>Dikarya</taxon>
        <taxon>Ascomycota</taxon>
        <taxon>Pezizomycotina</taxon>
        <taxon>Eurotiomycetes</taxon>
        <taxon>Eurotiomycetidae</taxon>
        <taxon>Eurotiales</taxon>
        <taxon>Aspergillaceae</taxon>
        <taxon>Aspergillus</taxon>
        <taxon>Aspergillus subgen. Circumdati</taxon>
    </lineage>
</organism>
<protein>
    <submittedName>
        <fullName evidence="1">Uncharacterized protein</fullName>
    </submittedName>
</protein>
<sequence>MATIPPGIDAIDRYLSLTAYVTMAIY</sequence>
<dbReference type="AlphaFoldDB" id="A0A4S3IXD9"/>
<evidence type="ECO:0000313" key="1">
    <source>
        <dbReference type="EMBL" id="THC87010.1"/>
    </source>
</evidence>
<evidence type="ECO:0000313" key="2">
    <source>
        <dbReference type="Proteomes" id="UP000308092"/>
    </source>
</evidence>
<dbReference type="VEuPathDB" id="FungiDB:EYZ11_013544"/>
<name>A0A4S3IXD9_9EURO</name>
<accession>A0A4S3IXD9</accession>
<proteinExistence type="predicted"/>
<dbReference type="EMBL" id="SOSA01001625">
    <property type="protein sequence ID" value="THC87010.1"/>
    <property type="molecule type" value="Genomic_DNA"/>
</dbReference>
<reference evidence="1 2" key="1">
    <citation type="submission" date="2019-03" db="EMBL/GenBank/DDBJ databases">
        <title>The genome sequence of a newly discovered highly antifungal drug resistant Aspergillus species, Aspergillus tanneri NIH 1004.</title>
        <authorList>
            <person name="Mounaud S."/>
            <person name="Singh I."/>
            <person name="Joardar V."/>
            <person name="Pakala S."/>
            <person name="Pakala S."/>
            <person name="Venepally P."/>
            <person name="Hoover J."/>
            <person name="Nierman W."/>
            <person name="Chung J."/>
            <person name="Losada L."/>
        </authorList>
    </citation>
    <scope>NUCLEOTIDE SEQUENCE [LARGE SCALE GENOMIC DNA]</scope>
    <source>
        <strain evidence="1 2">NIH1004</strain>
    </source>
</reference>
<comment type="caution">
    <text evidence="1">The sequence shown here is derived from an EMBL/GenBank/DDBJ whole genome shotgun (WGS) entry which is preliminary data.</text>
</comment>
<keyword evidence="2" id="KW-1185">Reference proteome</keyword>
<dbReference type="Proteomes" id="UP000308092">
    <property type="component" value="Unassembled WGS sequence"/>
</dbReference>